<keyword evidence="5" id="KW-1185">Reference proteome</keyword>
<protein>
    <submittedName>
        <fullName evidence="4">Transketolase, C-terminal domain</fullName>
    </submittedName>
</protein>
<organism evidence="4 5">
    <name type="scientific">Popillia japonica</name>
    <name type="common">Japanese beetle</name>
    <dbReference type="NCBI Taxonomy" id="7064"/>
    <lineage>
        <taxon>Eukaryota</taxon>
        <taxon>Metazoa</taxon>
        <taxon>Ecdysozoa</taxon>
        <taxon>Arthropoda</taxon>
        <taxon>Hexapoda</taxon>
        <taxon>Insecta</taxon>
        <taxon>Pterygota</taxon>
        <taxon>Neoptera</taxon>
        <taxon>Endopterygota</taxon>
        <taxon>Coleoptera</taxon>
        <taxon>Polyphaga</taxon>
        <taxon>Scarabaeiformia</taxon>
        <taxon>Scarabaeidae</taxon>
        <taxon>Rutelinae</taxon>
        <taxon>Popillia</taxon>
    </lineage>
</organism>
<evidence type="ECO:0000313" key="4">
    <source>
        <dbReference type="EMBL" id="KAK9729015.1"/>
    </source>
</evidence>
<dbReference type="Pfam" id="PF02780">
    <property type="entry name" value="Transketolase_C"/>
    <property type="match status" value="1"/>
</dbReference>
<feature type="domain" description="Transketolase C-terminal" evidence="3">
    <location>
        <begin position="42"/>
        <end position="105"/>
    </location>
</feature>
<dbReference type="AlphaFoldDB" id="A0AAW1L5S2"/>
<evidence type="ECO:0000256" key="1">
    <source>
        <dbReference type="ARBA" id="ARBA00001964"/>
    </source>
</evidence>
<dbReference type="GO" id="GO:0007584">
    <property type="term" value="P:response to nutrient"/>
    <property type="evidence" value="ECO:0007669"/>
    <property type="project" value="TreeGrafter"/>
</dbReference>
<dbReference type="Proteomes" id="UP001458880">
    <property type="component" value="Unassembled WGS sequence"/>
</dbReference>
<proteinExistence type="predicted"/>
<dbReference type="InterPro" id="IPR009014">
    <property type="entry name" value="Transketo_C/PFOR_II"/>
</dbReference>
<evidence type="ECO:0000313" key="5">
    <source>
        <dbReference type="Proteomes" id="UP001458880"/>
    </source>
</evidence>
<keyword evidence="2" id="KW-0560">Oxidoreductase</keyword>
<evidence type="ECO:0000256" key="2">
    <source>
        <dbReference type="ARBA" id="ARBA00023002"/>
    </source>
</evidence>
<dbReference type="Gene3D" id="3.40.50.920">
    <property type="match status" value="1"/>
</dbReference>
<reference evidence="4 5" key="1">
    <citation type="journal article" date="2024" name="BMC Genomics">
        <title>De novo assembly and annotation of Popillia japonica's genome with initial clues to its potential as an invasive pest.</title>
        <authorList>
            <person name="Cucini C."/>
            <person name="Boschi S."/>
            <person name="Funari R."/>
            <person name="Cardaioli E."/>
            <person name="Iannotti N."/>
            <person name="Marturano G."/>
            <person name="Paoli F."/>
            <person name="Bruttini M."/>
            <person name="Carapelli A."/>
            <person name="Frati F."/>
            <person name="Nardi F."/>
        </authorList>
    </citation>
    <scope>NUCLEOTIDE SEQUENCE [LARGE SCALE GENOMIC DNA]</scope>
    <source>
        <strain evidence="4">DMR45628</strain>
    </source>
</reference>
<dbReference type="PANTHER" id="PTHR42980:SF1">
    <property type="entry name" value="2-OXOISOVALERATE DEHYDROGENASE SUBUNIT BETA, MITOCHONDRIAL"/>
    <property type="match status" value="1"/>
</dbReference>
<dbReference type="InterPro" id="IPR033248">
    <property type="entry name" value="Transketolase_C"/>
</dbReference>
<evidence type="ECO:0000259" key="3">
    <source>
        <dbReference type="Pfam" id="PF02780"/>
    </source>
</evidence>
<dbReference type="PANTHER" id="PTHR42980">
    <property type="entry name" value="2-OXOISOVALERATE DEHYDROGENASE SUBUNIT BETA-RELATED"/>
    <property type="match status" value="1"/>
</dbReference>
<dbReference type="EMBL" id="JASPKY010000164">
    <property type="protein sequence ID" value="KAK9729015.1"/>
    <property type="molecule type" value="Genomic_DNA"/>
</dbReference>
<accession>A0AAW1L5S2</accession>
<dbReference type="SUPFAM" id="SSF52922">
    <property type="entry name" value="TK C-terminal domain-like"/>
    <property type="match status" value="1"/>
</dbReference>
<dbReference type="GO" id="GO:0009083">
    <property type="term" value="P:branched-chain amino acid catabolic process"/>
    <property type="evidence" value="ECO:0007669"/>
    <property type="project" value="TreeGrafter"/>
</dbReference>
<comment type="cofactor">
    <cofactor evidence="1">
        <name>thiamine diphosphate</name>
        <dbReference type="ChEBI" id="CHEBI:58937"/>
    </cofactor>
</comment>
<comment type="caution">
    <text evidence="4">The sequence shown here is derived from an EMBL/GenBank/DDBJ whole genome shotgun (WGS) entry which is preliminary data.</text>
</comment>
<gene>
    <name evidence="4" type="ORF">QE152_g16897</name>
</gene>
<sequence>MVGKTGSMCLAGIVIHMVWFIASGAALPMVWFIASGAALPITYSVKKTKRVVVAHEAPLTGGFGAELAASIQEECFLHLEAPVARVTGYDTPFPYIFEPFYLPDKWRCLQAIHNVLNY</sequence>
<dbReference type="GO" id="GO:0016491">
    <property type="term" value="F:oxidoreductase activity"/>
    <property type="evidence" value="ECO:0007669"/>
    <property type="project" value="UniProtKB-KW"/>
</dbReference>
<name>A0AAW1L5S2_POPJA</name>